<dbReference type="RefSeq" id="WP_008868641.1">
    <property type="nucleotide sequence ID" value="NZ_ACJN02000001.1"/>
</dbReference>
<dbReference type="AlphaFoldDB" id="D6SLE8"/>
<dbReference type="InterPro" id="IPR024185">
    <property type="entry name" value="FTHF_cligase-like_sf"/>
</dbReference>
<dbReference type="Gene3D" id="3.40.50.10420">
    <property type="entry name" value="NagB/RpiA/CoA transferase-like"/>
    <property type="match status" value="1"/>
</dbReference>
<sequence length="208" mass="22562">MQNEMVETFTAKAKAVSAEVRHIKSMQEAFDYTVNICVDKEACQFLMAGCELPVSDEAQQLCEIKPGEKVIAAPALDDKNLSGLTSQAEKQGITTITSELRRYLGGIDIGLAVADLGLAETGTLVLKSASEDLRLATMICEINVMVLPLSRMRQGSYDAEKELSEMLRDGANYLSFITGASRTADIERVLALGVHGPLELHILLLEDA</sequence>
<reference evidence="2" key="1">
    <citation type="submission" date="2010-05" db="EMBL/GenBank/DDBJ databases">
        <title>The draft genome of Desulfonatronospira thiodismutans ASO3-1.</title>
        <authorList>
            <consortium name="US DOE Joint Genome Institute (JGI-PGF)"/>
            <person name="Lucas S."/>
            <person name="Copeland A."/>
            <person name="Lapidus A."/>
            <person name="Cheng J.-F."/>
            <person name="Bruce D."/>
            <person name="Goodwin L."/>
            <person name="Pitluck S."/>
            <person name="Chertkov O."/>
            <person name="Brettin T."/>
            <person name="Detter J.C."/>
            <person name="Han C."/>
            <person name="Land M.L."/>
            <person name="Hauser L."/>
            <person name="Kyrpides N."/>
            <person name="Mikhailova N."/>
            <person name="Muyzer G."/>
            <person name="Woyke T."/>
        </authorList>
    </citation>
    <scope>NUCLEOTIDE SEQUENCE [LARGE SCALE GENOMIC DNA]</scope>
    <source>
        <strain evidence="2">ASO3-1</strain>
    </source>
</reference>
<feature type="domain" description="LUD" evidence="1">
    <location>
        <begin position="7"/>
        <end position="205"/>
    </location>
</feature>
<dbReference type="PANTHER" id="PTHR43682">
    <property type="entry name" value="LACTATE UTILIZATION PROTEIN C"/>
    <property type="match status" value="1"/>
</dbReference>
<dbReference type="eggNOG" id="COG1556">
    <property type="taxonomic scope" value="Bacteria"/>
</dbReference>
<accession>D6SLE8</accession>
<proteinExistence type="predicted"/>
<evidence type="ECO:0000259" key="1">
    <source>
        <dbReference type="Pfam" id="PF02589"/>
    </source>
</evidence>
<name>D6SLE8_9BACT</name>
<protein>
    <recommendedName>
        <fullName evidence="1">LUD domain-containing protein</fullName>
    </recommendedName>
</protein>
<evidence type="ECO:0000313" key="3">
    <source>
        <dbReference type="Proteomes" id="UP000005496"/>
    </source>
</evidence>
<dbReference type="SUPFAM" id="SSF100950">
    <property type="entry name" value="NagB/RpiA/CoA transferase-like"/>
    <property type="match status" value="1"/>
</dbReference>
<dbReference type="Proteomes" id="UP000005496">
    <property type="component" value="Unassembled WGS sequence"/>
</dbReference>
<comment type="caution">
    <text evidence="2">The sequence shown here is derived from an EMBL/GenBank/DDBJ whole genome shotgun (WGS) entry which is preliminary data.</text>
</comment>
<organism evidence="2 3">
    <name type="scientific">Desulfonatronospira thiodismutans ASO3-1</name>
    <dbReference type="NCBI Taxonomy" id="555779"/>
    <lineage>
        <taxon>Bacteria</taxon>
        <taxon>Pseudomonadati</taxon>
        <taxon>Thermodesulfobacteriota</taxon>
        <taxon>Desulfovibrionia</taxon>
        <taxon>Desulfovibrionales</taxon>
        <taxon>Desulfonatronovibrionaceae</taxon>
        <taxon>Desulfonatronospira</taxon>
    </lineage>
</organism>
<evidence type="ECO:0000313" key="2">
    <source>
        <dbReference type="EMBL" id="EFI35509.1"/>
    </source>
</evidence>
<dbReference type="Pfam" id="PF02589">
    <property type="entry name" value="LUD_dom"/>
    <property type="match status" value="1"/>
</dbReference>
<dbReference type="PANTHER" id="PTHR43682:SF1">
    <property type="entry name" value="LACTATE UTILIZATION PROTEIN C"/>
    <property type="match status" value="1"/>
</dbReference>
<dbReference type="EMBL" id="ACJN02000001">
    <property type="protein sequence ID" value="EFI35509.1"/>
    <property type="molecule type" value="Genomic_DNA"/>
</dbReference>
<dbReference type="InterPro" id="IPR003741">
    <property type="entry name" value="LUD_dom"/>
</dbReference>
<dbReference type="InterPro" id="IPR037171">
    <property type="entry name" value="NagB/RpiA_transferase-like"/>
</dbReference>
<gene>
    <name evidence="2" type="ORF">Dthio_PD2933</name>
</gene>
<dbReference type="OrthoDB" id="9794187at2"/>
<keyword evidence="3" id="KW-1185">Reference proteome</keyword>